<organism evidence="1 2">
    <name type="scientific">Winogradskya consettensis</name>
    <dbReference type="NCBI Taxonomy" id="113560"/>
    <lineage>
        <taxon>Bacteria</taxon>
        <taxon>Bacillati</taxon>
        <taxon>Actinomycetota</taxon>
        <taxon>Actinomycetes</taxon>
        <taxon>Micromonosporales</taxon>
        <taxon>Micromonosporaceae</taxon>
        <taxon>Winogradskya</taxon>
    </lineage>
</organism>
<dbReference type="RefSeq" id="WP_212997054.1">
    <property type="nucleotide sequence ID" value="NZ_BAAATW010000003.1"/>
</dbReference>
<sequence>MTAHDVARALPDLPTLRERCRVFAMTDAVLSPEWDYRYFSFNQHWAPDQQMASMRNGSGDEWSIVFSPAGAFLRGFDHEARMSPYGNDGKLWPGLVDTVPEALRFGVDEPAFSNSLGTLAATVCLWRETGDDHWHTGQVDLPDDDDPDGSAWLFELLLGGTAAVYQDFAEDYYEMPVDLDAVIEIFQQRPLTDGLVRRLNPEVALSDLAQDIAQIGYPAL</sequence>
<reference evidence="1" key="1">
    <citation type="submission" date="2021-03" db="EMBL/GenBank/DDBJ databases">
        <title>Whole genome shotgun sequence of Actinoplanes consettensis NBRC 14913.</title>
        <authorList>
            <person name="Komaki H."/>
            <person name="Tamura T."/>
        </authorList>
    </citation>
    <scope>NUCLEOTIDE SEQUENCE</scope>
    <source>
        <strain evidence="1">NBRC 14913</strain>
    </source>
</reference>
<dbReference type="EMBL" id="BOQP01000008">
    <property type="protein sequence ID" value="GIM70723.1"/>
    <property type="molecule type" value="Genomic_DNA"/>
</dbReference>
<proteinExistence type="predicted"/>
<comment type="caution">
    <text evidence="1">The sequence shown here is derived from an EMBL/GenBank/DDBJ whole genome shotgun (WGS) entry which is preliminary data.</text>
</comment>
<gene>
    <name evidence="1" type="ORF">Aco04nite_21760</name>
</gene>
<accession>A0A919VVB0</accession>
<keyword evidence="2" id="KW-1185">Reference proteome</keyword>
<name>A0A919VVB0_9ACTN</name>
<evidence type="ECO:0000313" key="2">
    <source>
        <dbReference type="Proteomes" id="UP000680865"/>
    </source>
</evidence>
<dbReference type="AlphaFoldDB" id="A0A919VVB0"/>
<protein>
    <submittedName>
        <fullName evidence="1">Uncharacterized protein</fullName>
    </submittedName>
</protein>
<evidence type="ECO:0000313" key="1">
    <source>
        <dbReference type="EMBL" id="GIM70723.1"/>
    </source>
</evidence>
<dbReference type="Proteomes" id="UP000680865">
    <property type="component" value="Unassembled WGS sequence"/>
</dbReference>